<dbReference type="STRING" id="561365.SAMN05660866_03762"/>
<keyword evidence="4" id="KW-1185">Reference proteome</keyword>
<proteinExistence type="predicted"/>
<dbReference type="SUPFAM" id="SSF140931">
    <property type="entry name" value="Fic-like"/>
    <property type="match status" value="1"/>
</dbReference>
<sequence>MGLEFNYNDGQTPLDEEEKEGLKIKSITTQGELDEFEQLNIEKAVEWTIHSKLKPENILTEKFIKNLHKRMYSDVWKWAGQFRKTEKNIGIPWTQIEIELKNLLDDTKYWIENKTFSPEEIAIRFKHRIVSIHCFPNGNGRHSRMMADIIMESIFGNEIFSWHQSNMVKANETRNQYIKALREADNGNFKQLIEFAKN</sequence>
<evidence type="ECO:0000256" key="1">
    <source>
        <dbReference type="PIRSR" id="PIRSR640198-1"/>
    </source>
</evidence>
<dbReference type="Proteomes" id="UP000190339">
    <property type="component" value="Unassembled WGS sequence"/>
</dbReference>
<name>A0A1T5EZE6_9FLAO</name>
<dbReference type="OrthoDB" id="9814400at2"/>
<feature type="active site" evidence="1">
    <location>
        <position position="133"/>
    </location>
</feature>
<dbReference type="AlphaFoldDB" id="A0A1T5EZE6"/>
<organism evidence="3 4">
    <name type="scientific">Maribacter arcticus</name>
    <dbReference type="NCBI Taxonomy" id="561365"/>
    <lineage>
        <taxon>Bacteria</taxon>
        <taxon>Pseudomonadati</taxon>
        <taxon>Bacteroidota</taxon>
        <taxon>Flavobacteriia</taxon>
        <taxon>Flavobacteriales</taxon>
        <taxon>Flavobacteriaceae</taxon>
        <taxon>Maribacter</taxon>
    </lineage>
</organism>
<gene>
    <name evidence="3" type="ORF">SAMN05660866_03762</name>
</gene>
<dbReference type="InterPro" id="IPR013436">
    <property type="entry name" value="Mobile_mystery_prot_B"/>
</dbReference>
<evidence type="ECO:0000313" key="3">
    <source>
        <dbReference type="EMBL" id="SKB89305.1"/>
    </source>
</evidence>
<dbReference type="PANTHER" id="PTHR13504">
    <property type="entry name" value="FIDO DOMAIN-CONTAINING PROTEIN DDB_G0283145"/>
    <property type="match status" value="1"/>
</dbReference>
<dbReference type="RefSeq" id="WP_079514712.1">
    <property type="nucleotide sequence ID" value="NZ_FUYL01000021.1"/>
</dbReference>
<dbReference type="EMBL" id="FUYL01000021">
    <property type="protein sequence ID" value="SKB89305.1"/>
    <property type="molecule type" value="Genomic_DNA"/>
</dbReference>
<feature type="domain" description="Fido" evidence="2">
    <location>
        <begin position="59"/>
        <end position="198"/>
    </location>
</feature>
<accession>A0A1T5EZE6</accession>
<dbReference type="InterPro" id="IPR040198">
    <property type="entry name" value="Fido_containing"/>
</dbReference>
<dbReference type="Pfam" id="PF02661">
    <property type="entry name" value="Fic"/>
    <property type="match status" value="1"/>
</dbReference>
<dbReference type="InterPro" id="IPR003812">
    <property type="entry name" value="Fido"/>
</dbReference>
<dbReference type="PANTHER" id="PTHR13504:SF39">
    <property type="entry name" value="CELL FILAMENTATION PROTEIN"/>
    <property type="match status" value="1"/>
</dbReference>
<dbReference type="PROSITE" id="PS51459">
    <property type="entry name" value="FIDO"/>
    <property type="match status" value="1"/>
</dbReference>
<dbReference type="Gene3D" id="1.10.3290.10">
    <property type="entry name" value="Fido-like domain"/>
    <property type="match status" value="1"/>
</dbReference>
<evidence type="ECO:0000259" key="2">
    <source>
        <dbReference type="PROSITE" id="PS51459"/>
    </source>
</evidence>
<reference evidence="4" key="1">
    <citation type="submission" date="2017-02" db="EMBL/GenBank/DDBJ databases">
        <authorList>
            <person name="Varghese N."/>
            <person name="Submissions S."/>
        </authorList>
    </citation>
    <scope>NUCLEOTIDE SEQUENCE [LARGE SCALE GENOMIC DNA]</scope>
    <source>
        <strain evidence="4">DSM 23546</strain>
    </source>
</reference>
<dbReference type="InterPro" id="IPR036597">
    <property type="entry name" value="Fido-like_dom_sf"/>
</dbReference>
<evidence type="ECO:0000313" key="4">
    <source>
        <dbReference type="Proteomes" id="UP000190339"/>
    </source>
</evidence>
<dbReference type="NCBIfam" id="TIGR02613">
    <property type="entry name" value="mob_myst_B"/>
    <property type="match status" value="1"/>
</dbReference>
<protein>
    <submittedName>
        <fullName evidence="3">Mobile mystery protein B</fullName>
    </submittedName>
</protein>